<keyword evidence="13" id="KW-1185">Reference proteome</keyword>
<feature type="domain" description="PpiC" evidence="11">
    <location>
        <begin position="158"/>
        <end position="249"/>
    </location>
</feature>
<feature type="signal peptide" evidence="10">
    <location>
        <begin position="1"/>
        <end position="24"/>
    </location>
</feature>
<feature type="region of interest" description="Disordered" evidence="9">
    <location>
        <begin position="27"/>
        <end position="49"/>
    </location>
</feature>
<feature type="region of interest" description="Disordered" evidence="9">
    <location>
        <begin position="290"/>
        <end position="326"/>
    </location>
</feature>
<comment type="catalytic activity">
    <reaction evidence="1">
        <text>[protein]-peptidylproline (omega=180) = [protein]-peptidylproline (omega=0)</text>
        <dbReference type="Rhea" id="RHEA:16237"/>
        <dbReference type="Rhea" id="RHEA-COMP:10747"/>
        <dbReference type="Rhea" id="RHEA-COMP:10748"/>
        <dbReference type="ChEBI" id="CHEBI:83833"/>
        <dbReference type="ChEBI" id="CHEBI:83834"/>
        <dbReference type="EC" id="5.2.1.8"/>
    </reaction>
</comment>
<protein>
    <recommendedName>
        <fullName evidence="4">Parvulin-like PPIase</fullName>
        <ecNumber evidence="3">5.2.1.8</ecNumber>
    </recommendedName>
    <alternativeName>
        <fullName evidence="6">Peptidyl-prolyl cis-trans isomerase plp</fullName>
    </alternativeName>
    <alternativeName>
        <fullName evidence="7">Rotamase plp</fullName>
    </alternativeName>
</protein>
<keyword evidence="5 8" id="KW-0697">Rotamase</keyword>
<evidence type="ECO:0000313" key="12">
    <source>
        <dbReference type="EMBL" id="AWU92904.1"/>
    </source>
</evidence>
<dbReference type="InterPro" id="IPR046357">
    <property type="entry name" value="PPIase_dom_sf"/>
</dbReference>
<dbReference type="Gene3D" id="3.10.50.40">
    <property type="match status" value="1"/>
</dbReference>
<dbReference type="AlphaFoldDB" id="A0A2U9RZR5"/>
<dbReference type="Proteomes" id="UP000249605">
    <property type="component" value="Chromosome"/>
</dbReference>
<dbReference type="KEGG" id="azm:DM194_00635"/>
<evidence type="ECO:0000256" key="9">
    <source>
        <dbReference type="SAM" id="MobiDB-lite"/>
    </source>
</evidence>
<evidence type="ECO:0000259" key="11">
    <source>
        <dbReference type="PROSITE" id="PS50198"/>
    </source>
</evidence>
<dbReference type="InterPro" id="IPR050245">
    <property type="entry name" value="PrsA_foldase"/>
</dbReference>
<evidence type="ECO:0000313" key="13">
    <source>
        <dbReference type="Proteomes" id="UP000249605"/>
    </source>
</evidence>
<evidence type="ECO:0000256" key="5">
    <source>
        <dbReference type="ARBA" id="ARBA00023110"/>
    </source>
</evidence>
<dbReference type="RefSeq" id="WP_111065477.1">
    <property type="nucleotide sequence ID" value="NZ_CP029829.1"/>
</dbReference>
<dbReference type="GO" id="GO:0003755">
    <property type="term" value="F:peptidyl-prolyl cis-trans isomerase activity"/>
    <property type="evidence" value="ECO:0007669"/>
    <property type="project" value="UniProtKB-KW"/>
</dbReference>
<evidence type="ECO:0000256" key="10">
    <source>
        <dbReference type="SAM" id="SignalP"/>
    </source>
</evidence>
<keyword evidence="8 12" id="KW-0413">Isomerase</keyword>
<evidence type="ECO:0000256" key="4">
    <source>
        <dbReference type="ARBA" id="ARBA00018370"/>
    </source>
</evidence>
<dbReference type="PANTHER" id="PTHR47245:SF2">
    <property type="entry name" value="PEPTIDYL-PROLYL CIS-TRANS ISOMERASE HP_0175-RELATED"/>
    <property type="match status" value="1"/>
</dbReference>
<feature type="compositionally biased region" description="Pro residues" evidence="9">
    <location>
        <begin position="308"/>
        <end position="320"/>
    </location>
</feature>
<evidence type="ECO:0000256" key="7">
    <source>
        <dbReference type="ARBA" id="ARBA00031484"/>
    </source>
</evidence>
<dbReference type="PROSITE" id="PS50198">
    <property type="entry name" value="PPIC_PPIASE_2"/>
    <property type="match status" value="1"/>
</dbReference>
<gene>
    <name evidence="12" type="ORF">DM194_00635</name>
</gene>
<feature type="chain" id="PRO_5015895293" description="Parvulin-like PPIase" evidence="10">
    <location>
        <begin position="25"/>
        <end position="326"/>
    </location>
</feature>
<sequence>MVQRVFRTALLSVAACGIALAANAQTPAPATPAPAAPAASAPATPAAPADPVVARVNGEELHKSDVSRMVSQLPPQVQQMPIEMIYPAVIDQLISGKLVSSAGYKAGLADSAEVKDEIKRAEERAVQRAYIQKEVKARITPDELQKAYQEFLKENPAQEEVRAAHILVEKEDEAKSIIAQLNKGADFAKLAKEKSKDAAAAAQGGDLGYFTKDTMVEPFANAAFAMKPGEISKEPVKTQFGYHVIKVEDKRTQPQPTLDEVKPQLEQELSKNIVTALVDELRGKAKIETFQLDGSPMPKEEPAAAPATPAPAPAPAPAAPAEPAKK</sequence>
<dbReference type="SUPFAM" id="SSF109998">
    <property type="entry name" value="Triger factor/SurA peptide-binding domain-like"/>
    <property type="match status" value="1"/>
</dbReference>
<dbReference type="OrthoDB" id="14196at2"/>
<proteinExistence type="inferred from homology"/>
<comment type="similarity">
    <text evidence="2">Belongs to the PpiC/parvulin rotamase family.</text>
</comment>
<dbReference type="InterPro" id="IPR027304">
    <property type="entry name" value="Trigger_fact/SurA_dom_sf"/>
</dbReference>
<evidence type="ECO:0000256" key="3">
    <source>
        <dbReference type="ARBA" id="ARBA00013194"/>
    </source>
</evidence>
<organism evidence="12 13">
    <name type="scientific">Azospirillum ramasamyi</name>
    <dbReference type="NCBI Taxonomy" id="682998"/>
    <lineage>
        <taxon>Bacteria</taxon>
        <taxon>Pseudomonadati</taxon>
        <taxon>Pseudomonadota</taxon>
        <taxon>Alphaproteobacteria</taxon>
        <taxon>Rhodospirillales</taxon>
        <taxon>Azospirillaceae</taxon>
        <taxon>Azospirillum</taxon>
    </lineage>
</organism>
<dbReference type="Pfam" id="PF13616">
    <property type="entry name" value="Rotamase_3"/>
    <property type="match status" value="1"/>
</dbReference>
<feature type="compositionally biased region" description="Low complexity" evidence="9">
    <location>
        <begin position="36"/>
        <end position="49"/>
    </location>
</feature>
<keyword evidence="10" id="KW-0732">Signal</keyword>
<evidence type="ECO:0000256" key="1">
    <source>
        <dbReference type="ARBA" id="ARBA00000971"/>
    </source>
</evidence>
<evidence type="ECO:0000256" key="2">
    <source>
        <dbReference type="ARBA" id="ARBA00007656"/>
    </source>
</evidence>
<dbReference type="PANTHER" id="PTHR47245">
    <property type="entry name" value="PEPTIDYLPROLYL ISOMERASE"/>
    <property type="match status" value="1"/>
</dbReference>
<dbReference type="Gene3D" id="1.10.8.1040">
    <property type="match status" value="1"/>
</dbReference>
<name>A0A2U9RZR5_9PROT</name>
<evidence type="ECO:0000256" key="8">
    <source>
        <dbReference type="PROSITE-ProRule" id="PRU00278"/>
    </source>
</evidence>
<reference evidence="12 13" key="1">
    <citation type="journal article" date="2019" name="Int. J. Syst. Evol. Microbiol.">
        <title>Azospirillum ramasamyi sp. nov., a novel diazotrophic bacterium isolated from fermented bovine products.</title>
        <authorList>
            <person name="Anandham R."/>
            <person name="Heo J."/>
            <person name="Krishnamoorthy R."/>
            <person name="SenthilKumar M."/>
            <person name="Gopal N.O."/>
            <person name="Kim S.J."/>
            <person name="Kwon S.W."/>
        </authorList>
    </citation>
    <scope>NUCLEOTIDE SEQUENCE [LARGE SCALE GENOMIC DNA]</scope>
    <source>
        <strain evidence="12 13">M2T2B2</strain>
    </source>
</reference>
<dbReference type="InterPro" id="IPR000297">
    <property type="entry name" value="PPIase_PpiC"/>
</dbReference>
<dbReference type="EMBL" id="CP029829">
    <property type="protein sequence ID" value="AWU92904.1"/>
    <property type="molecule type" value="Genomic_DNA"/>
</dbReference>
<dbReference type="EC" id="5.2.1.8" evidence="3"/>
<accession>A0A2U9RZR5</accession>
<evidence type="ECO:0000256" key="6">
    <source>
        <dbReference type="ARBA" id="ARBA00030642"/>
    </source>
</evidence>
<dbReference type="SUPFAM" id="SSF54534">
    <property type="entry name" value="FKBP-like"/>
    <property type="match status" value="1"/>
</dbReference>